<gene>
    <name evidence="2" type="ORF">K437DRAFT_143579</name>
</gene>
<dbReference type="OMA" id="HAWRASE"/>
<dbReference type="InterPro" id="IPR047142">
    <property type="entry name" value="OryJ/VirC-like"/>
</dbReference>
<comment type="caution">
    <text evidence="2">The sequence shown here is derived from an EMBL/GenBank/DDBJ whole genome shotgun (WGS) entry which is preliminary data.</text>
</comment>
<keyword evidence="3" id="KW-1185">Reference proteome</keyword>
<dbReference type="OrthoDB" id="5840532at2759"/>
<reference evidence="2 3" key="1">
    <citation type="submission" date="2014-05" db="EMBL/GenBank/DDBJ databases">
        <title>Draft genome sequence of a rare smut relative, Tilletiaria anomala UBC 951.</title>
        <authorList>
            <consortium name="DOE Joint Genome Institute"/>
            <person name="Toome M."/>
            <person name="Kuo A."/>
            <person name="Henrissat B."/>
            <person name="Lipzen A."/>
            <person name="Tritt A."/>
            <person name="Yoshinaga Y."/>
            <person name="Zane M."/>
            <person name="Barry K."/>
            <person name="Grigoriev I.V."/>
            <person name="Spatafora J.W."/>
            <person name="Aimea M.C."/>
        </authorList>
    </citation>
    <scope>NUCLEOTIDE SEQUENCE [LARGE SCALE GENOMIC DNA]</scope>
    <source>
        <strain evidence="2 3">UBC 951</strain>
    </source>
</reference>
<organism evidence="2 3">
    <name type="scientific">Tilletiaria anomala (strain ATCC 24038 / CBS 436.72 / UBC 951)</name>
    <dbReference type="NCBI Taxonomy" id="1037660"/>
    <lineage>
        <taxon>Eukaryota</taxon>
        <taxon>Fungi</taxon>
        <taxon>Dikarya</taxon>
        <taxon>Basidiomycota</taxon>
        <taxon>Ustilaginomycotina</taxon>
        <taxon>Exobasidiomycetes</taxon>
        <taxon>Georgefischeriales</taxon>
        <taxon>Tilletiariaceae</taxon>
        <taxon>Tilletiaria</taxon>
    </lineage>
</organism>
<dbReference type="Gene3D" id="2.60.120.10">
    <property type="entry name" value="Jelly Rolls"/>
    <property type="match status" value="1"/>
</dbReference>
<dbReference type="SUPFAM" id="SSF51182">
    <property type="entry name" value="RmlC-like cupins"/>
    <property type="match status" value="1"/>
</dbReference>
<dbReference type="GeneID" id="25261563"/>
<dbReference type="STRING" id="1037660.A0A066VZJ1"/>
<dbReference type="EMBL" id="JMSN01000056">
    <property type="protein sequence ID" value="KDN43940.1"/>
    <property type="molecule type" value="Genomic_DNA"/>
</dbReference>
<dbReference type="HOGENOM" id="CLU_096188_2_2_1"/>
<name>A0A066VZJ1_TILAU</name>
<evidence type="ECO:0000256" key="1">
    <source>
        <dbReference type="SAM" id="MobiDB-lite"/>
    </source>
</evidence>
<dbReference type="InParanoid" id="A0A066VZJ1"/>
<dbReference type="Proteomes" id="UP000027361">
    <property type="component" value="Unassembled WGS sequence"/>
</dbReference>
<dbReference type="PANTHER" id="PTHR36156:SF2">
    <property type="entry name" value="CUPIN TYPE-2 DOMAIN-CONTAINING PROTEIN"/>
    <property type="match status" value="1"/>
</dbReference>
<dbReference type="PANTHER" id="PTHR36156">
    <property type="entry name" value="SLR2101 PROTEIN"/>
    <property type="match status" value="1"/>
</dbReference>
<dbReference type="AlphaFoldDB" id="A0A066VZJ1"/>
<sequence>MQSETSEATQKGEGYLSGCKMANTPRFGPFRRIVTSHEPDKEGSEEPQVAVRIIDTQPDFVEGLNLYSGGIWTTDTCPATNSYDFGEDAGGKSGALIVNPGGSNCRLTELPPGVTTPMHRTSSVDYNIITHGSGVLLTPAEADSSAVNETPIKVGDVIVQRGTLHAWRASEQGMRWTSVILEALPVSFTKDGQKHTLEDTGLSSLD</sequence>
<feature type="region of interest" description="Disordered" evidence="1">
    <location>
        <begin position="1"/>
        <end position="20"/>
    </location>
</feature>
<evidence type="ECO:0000313" key="2">
    <source>
        <dbReference type="EMBL" id="KDN43940.1"/>
    </source>
</evidence>
<protein>
    <submittedName>
        <fullName evidence="2">Uncharacterized protein</fullName>
    </submittedName>
</protein>
<accession>A0A066VZJ1</accession>
<dbReference type="CDD" id="cd02231">
    <property type="entry name" value="cupin_BLL6423-like"/>
    <property type="match status" value="1"/>
</dbReference>
<dbReference type="RefSeq" id="XP_013242561.1">
    <property type="nucleotide sequence ID" value="XM_013387107.1"/>
</dbReference>
<evidence type="ECO:0000313" key="3">
    <source>
        <dbReference type="Proteomes" id="UP000027361"/>
    </source>
</evidence>
<dbReference type="InterPro" id="IPR014710">
    <property type="entry name" value="RmlC-like_jellyroll"/>
</dbReference>
<dbReference type="InterPro" id="IPR011051">
    <property type="entry name" value="RmlC_Cupin_sf"/>
</dbReference>
<proteinExistence type="predicted"/>